<evidence type="ECO:0000256" key="5">
    <source>
        <dbReference type="ARBA" id="ARBA00023128"/>
    </source>
</evidence>
<evidence type="ECO:0000313" key="7">
    <source>
        <dbReference type="EMBL" id="PGH15282.1"/>
    </source>
</evidence>
<evidence type="ECO:0000256" key="6">
    <source>
        <dbReference type="ARBA" id="ARBA00031849"/>
    </source>
</evidence>
<comment type="subcellular location">
    <subcellularLocation>
        <location evidence="1">Mitochondrion</location>
    </subcellularLocation>
</comment>
<dbReference type="AlphaFoldDB" id="A0A2B7Y360"/>
<dbReference type="Proteomes" id="UP000224634">
    <property type="component" value="Unassembled WGS sequence"/>
</dbReference>
<accession>A0A2B7Y360</accession>
<name>A0A2B7Y360_POLH7</name>
<comment type="similarity">
    <text evidence="2">Belongs to the AIM9 family.</text>
</comment>
<evidence type="ECO:0000256" key="3">
    <source>
        <dbReference type="ARBA" id="ARBA00016197"/>
    </source>
</evidence>
<evidence type="ECO:0000256" key="1">
    <source>
        <dbReference type="ARBA" id="ARBA00004173"/>
    </source>
</evidence>
<dbReference type="PANTHER" id="PTHR36091:SF1">
    <property type="entry name" value="ALTERED INHERITANCE OF MITOCHONDRIA PROTEIN 9, MITOCHONDRIAL"/>
    <property type="match status" value="1"/>
</dbReference>
<sequence>MGEGILFRIEGRVGSTTFDYALASVRRERECISQLPPFRRPQGIFGGPRRYEPTTEAKLAVLDDFEKVALYLLPKDSSVHVPVLWNGDLHHENIFVDPDNPTKILSIIDWQTVNLAPLFQQVRVPGFLDYAGPRPADGFALPSPPESFEILDRAEKEQAKELQVQQTMYKTYEMLTTRENRPAFNALRHSKTLGSEIISLISQVHNDGERIIKGQLTQAAREWEQLVGQNGPPCPLAKLLTPASIAAQEVDQQKWGGGVQMLEDVIEALGGAENGWDGWVSHEDYEQLKQKLQIVKDQFWDHVAGDNMAGRKAWENVWPFQDD</sequence>
<keyword evidence="4" id="KW-0809">Transit peptide</keyword>
<dbReference type="InterPro" id="IPR011009">
    <property type="entry name" value="Kinase-like_dom_sf"/>
</dbReference>
<gene>
    <name evidence="7" type="ORF">AJ80_05635</name>
</gene>
<dbReference type="OrthoDB" id="2906425at2759"/>
<keyword evidence="5" id="KW-0496">Mitochondrion</keyword>
<dbReference type="SUPFAM" id="SSF56112">
    <property type="entry name" value="Protein kinase-like (PK-like)"/>
    <property type="match status" value="1"/>
</dbReference>
<dbReference type="InterPro" id="IPR051035">
    <property type="entry name" value="Mito_inheritance_9"/>
</dbReference>
<protein>
    <recommendedName>
        <fullName evidence="3">Altered inheritance of mitochondria protein 9, mitochondrial</fullName>
    </recommendedName>
    <alternativeName>
        <fullName evidence="6">Found in mitochondrial proteome protein 29</fullName>
    </alternativeName>
</protein>
<dbReference type="PANTHER" id="PTHR36091">
    <property type="entry name" value="ALTERED INHERITANCE OF MITOCHONDRIA PROTEIN 9, MITOCHONDRIAL"/>
    <property type="match status" value="1"/>
</dbReference>
<proteinExistence type="inferred from homology"/>
<reference evidence="7 8" key="1">
    <citation type="submission" date="2017-10" db="EMBL/GenBank/DDBJ databases">
        <title>Comparative genomics in systemic dimorphic fungi from Ajellomycetaceae.</title>
        <authorList>
            <person name="Munoz J.F."/>
            <person name="Mcewen J.G."/>
            <person name="Clay O.K."/>
            <person name="Cuomo C.A."/>
        </authorList>
    </citation>
    <scope>NUCLEOTIDE SEQUENCE [LARGE SCALE GENOMIC DNA]</scope>
    <source>
        <strain evidence="7 8">UAMH7299</strain>
    </source>
</reference>
<dbReference type="GO" id="GO:0005739">
    <property type="term" value="C:mitochondrion"/>
    <property type="evidence" value="ECO:0007669"/>
    <property type="project" value="UniProtKB-SubCell"/>
</dbReference>
<keyword evidence="8" id="KW-1185">Reference proteome</keyword>
<dbReference type="Gene3D" id="3.90.1200.10">
    <property type="match status" value="1"/>
</dbReference>
<comment type="caution">
    <text evidence="7">The sequence shown here is derived from an EMBL/GenBank/DDBJ whole genome shotgun (WGS) entry which is preliminary data.</text>
</comment>
<evidence type="ECO:0000313" key="8">
    <source>
        <dbReference type="Proteomes" id="UP000224634"/>
    </source>
</evidence>
<evidence type="ECO:0000256" key="2">
    <source>
        <dbReference type="ARBA" id="ARBA00005543"/>
    </source>
</evidence>
<dbReference type="STRING" id="1447883.A0A2B7Y360"/>
<organism evidence="7 8">
    <name type="scientific">Polytolypa hystricis (strain UAMH7299)</name>
    <dbReference type="NCBI Taxonomy" id="1447883"/>
    <lineage>
        <taxon>Eukaryota</taxon>
        <taxon>Fungi</taxon>
        <taxon>Dikarya</taxon>
        <taxon>Ascomycota</taxon>
        <taxon>Pezizomycotina</taxon>
        <taxon>Eurotiomycetes</taxon>
        <taxon>Eurotiomycetidae</taxon>
        <taxon>Onygenales</taxon>
        <taxon>Onygenales incertae sedis</taxon>
        <taxon>Polytolypa</taxon>
    </lineage>
</organism>
<dbReference type="EMBL" id="PDNA01000084">
    <property type="protein sequence ID" value="PGH15282.1"/>
    <property type="molecule type" value="Genomic_DNA"/>
</dbReference>
<evidence type="ECO:0000256" key="4">
    <source>
        <dbReference type="ARBA" id="ARBA00022946"/>
    </source>
</evidence>